<protein>
    <submittedName>
        <fullName evidence="1">Uncharacterized protein</fullName>
    </submittedName>
</protein>
<keyword evidence="2" id="KW-1185">Reference proteome</keyword>
<evidence type="ECO:0000313" key="1">
    <source>
        <dbReference type="EMBL" id="KAI4322752.1"/>
    </source>
</evidence>
<organism evidence="1 2">
    <name type="scientific">Bauhinia variegata</name>
    <name type="common">Purple orchid tree</name>
    <name type="synonym">Phanera variegata</name>
    <dbReference type="NCBI Taxonomy" id="167791"/>
    <lineage>
        <taxon>Eukaryota</taxon>
        <taxon>Viridiplantae</taxon>
        <taxon>Streptophyta</taxon>
        <taxon>Embryophyta</taxon>
        <taxon>Tracheophyta</taxon>
        <taxon>Spermatophyta</taxon>
        <taxon>Magnoliopsida</taxon>
        <taxon>eudicotyledons</taxon>
        <taxon>Gunneridae</taxon>
        <taxon>Pentapetalae</taxon>
        <taxon>rosids</taxon>
        <taxon>fabids</taxon>
        <taxon>Fabales</taxon>
        <taxon>Fabaceae</taxon>
        <taxon>Cercidoideae</taxon>
        <taxon>Cercideae</taxon>
        <taxon>Bauhiniinae</taxon>
        <taxon>Bauhinia</taxon>
    </lineage>
</organism>
<dbReference type="EMBL" id="CM039434">
    <property type="protein sequence ID" value="KAI4322752.1"/>
    <property type="molecule type" value="Genomic_DNA"/>
</dbReference>
<dbReference type="Proteomes" id="UP000828941">
    <property type="component" value="Chromosome 9"/>
</dbReference>
<sequence length="99" mass="10890">MEVSAISDENNKENVPPVSKKERNPIPPIAPSFKKSSKRKLKRVPLADITNVVNNSAPLALHQQDGVSASPFVSVSLHSNSRRKTQVVADSKTLRMAFR</sequence>
<accession>A0ACB9MF56</accession>
<gene>
    <name evidence="1" type="ORF">L6164_022418</name>
</gene>
<reference evidence="1 2" key="1">
    <citation type="journal article" date="2022" name="DNA Res.">
        <title>Chromosomal-level genome assembly of the orchid tree Bauhinia variegata (Leguminosae; Cercidoideae) supports the allotetraploid origin hypothesis of Bauhinia.</title>
        <authorList>
            <person name="Zhong Y."/>
            <person name="Chen Y."/>
            <person name="Zheng D."/>
            <person name="Pang J."/>
            <person name="Liu Y."/>
            <person name="Luo S."/>
            <person name="Meng S."/>
            <person name="Qian L."/>
            <person name="Wei D."/>
            <person name="Dai S."/>
            <person name="Zhou R."/>
        </authorList>
    </citation>
    <scope>NUCLEOTIDE SEQUENCE [LARGE SCALE GENOMIC DNA]</scope>
    <source>
        <strain evidence="1">BV-YZ2020</strain>
    </source>
</reference>
<evidence type="ECO:0000313" key="2">
    <source>
        <dbReference type="Proteomes" id="UP000828941"/>
    </source>
</evidence>
<proteinExistence type="predicted"/>
<name>A0ACB9MF56_BAUVA</name>
<comment type="caution">
    <text evidence="1">The sequence shown here is derived from an EMBL/GenBank/DDBJ whole genome shotgun (WGS) entry which is preliminary data.</text>
</comment>